<proteinExistence type="predicted"/>
<dbReference type="InterPro" id="IPR011009">
    <property type="entry name" value="Kinase-like_dom_sf"/>
</dbReference>
<evidence type="ECO:0000313" key="2">
    <source>
        <dbReference type="EMBL" id="KIJ31773.1"/>
    </source>
</evidence>
<evidence type="ECO:0000259" key="1">
    <source>
        <dbReference type="PROSITE" id="PS50011"/>
    </source>
</evidence>
<keyword evidence="3" id="KW-1185">Reference proteome</keyword>
<dbReference type="PANTHER" id="PTHR44329">
    <property type="entry name" value="SERINE/THREONINE-PROTEIN KINASE TNNI3K-RELATED"/>
    <property type="match status" value="1"/>
</dbReference>
<organism evidence="2 3">
    <name type="scientific">Sphaerobolus stellatus (strain SS14)</name>
    <dbReference type="NCBI Taxonomy" id="990650"/>
    <lineage>
        <taxon>Eukaryota</taxon>
        <taxon>Fungi</taxon>
        <taxon>Dikarya</taxon>
        <taxon>Basidiomycota</taxon>
        <taxon>Agaricomycotina</taxon>
        <taxon>Agaricomycetes</taxon>
        <taxon>Phallomycetidae</taxon>
        <taxon>Geastrales</taxon>
        <taxon>Sphaerobolaceae</taxon>
        <taxon>Sphaerobolus</taxon>
    </lineage>
</organism>
<dbReference type="OrthoDB" id="4062651at2759"/>
<name>A0A0C9TP15_SPHS4</name>
<dbReference type="InterPro" id="IPR051681">
    <property type="entry name" value="Ser/Thr_Kinases-Pseudokinases"/>
</dbReference>
<dbReference type="Proteomes" id="UP000054279">
    <property type="component" value="Unassembled WGS sequence"/>
</dbReference>
<reference evidence="2 3" key="1">
    <citation type="submission" date="2014-06" db="EMBL/GenBank/DDBJ databases">
        <title>Evolutionary Origins and Diversification of the Mycorrhizal Mutualists.</title>
        <authorList>
            <consortium name="DOE Joint Genome Institute"/>
            <consortium name="Mycorrhizal Genomics Consortium"/>
            <person name="Kohler A."/>
            <person name="Kuo A."/>
            <person name="Nagy L.G."/>
            <person name="Floudas D."/>
            <person name="Copeland A."/>
            <person name="Barry K.W."/>
            <person name="Cichocki N."/>
            <person name="Veneault-Fourrey C."/>
            <person name="LaButti K."/>
            <person name="Lindquist E.A."/>
            <person name="Lipzen A."/>
            <person name="Lundell T."/>
            <person name="Morin E."/>
            <person name="Murat C."/>
            <person name="Riley R."/>
            <person name="Ohm R."/>
            <person name="Sun H."/>
            <person name="Tunlid A."/>
            <person name="Henrissat B."/>
            <person name="Grigoriev I.V."/>
            <person name="Hibbett D.S."/>
            <person name="Martin F."/>
        </authorList>
    </citation>
    <scope>NUCLEOTIDE SEQUENCE [LARGE SCALE GENOMIC DNA]</scope>
    <source>
        <strain evidence="2 3">SS14</strain>
    </source>
</reference>
<accession>A0A0C9TP15</accession>
<dbReference type="InterPro" id="IPR000719">
    <property type="entry name" value="Prot_kinase_dom"/>
</dbReference>
<dbReference type="Gene3D" id="1.10.510.10">
    <property type="entry name" value="Transferase(Phosphotransferase) domain 1"/>
    <property type="match status" value="1"/>
</dbReference>
<protein>
    <recommendedName>
        <fullName evidence="1">Protein kinase domain-containing protein</fullName>
    </recommendedName>
</protein>
<sequence length="145" mass="16202">MIDDDGHAKLSDFGLSRLIDATTGTTGGLTITTVAFSVHWCAPETLLSQNGQITKAVDVYSWASTSLQLLTGDVPYTYLQQRSVLFEVVHKNPPKVPVAALRHAILDTNKLWELLNRCWVEPNDRPTITEVKREMLNFYSEALLT</sequence>
<dbReference type="EMBL" id="KN837237">
    <property type="protein sequence ID" value="KIJ31773.1"/>
    <property type="molecule type" value="Genomic_DNA"/>
</dbReference>
<evidence type="ECO:0000313" key="3">
    <source>
        <dbReference type="Proteomes" id="UP000054279"/>
    </source>
</evidence>
<feature type="domain" description="Protein kinase" evidence="1">
    <location>
        <begin position="1"/>
        <end position="139"/>
    </location>
</feature>
<dbReference type="AlphaFoldDB" id="A0A0C9TP15"/>
<gene>
    <name evidence="2" type="ORF">M422DRAFT_53239</name>
</gene>
<dbReference type="PROSITE" id="PS50011">
    <property type="entry name" value="PROTEIN_KINASE_DOM"/>
    <property type="match status" value="1"/>
</dbReference>
<dbReference type="Pfam" id="PF00069">
    <property type="entry name" value="Pkinase"/>
    <property type="match status" value="1"/>
</dbReference>
<dbReference type="HOGENOM" id="CLU_1908047_0_0_1"/>
<dbReference type="GO" id="GO:0004674">
    <property type="term" value="F:protein serine/threonine kinase activity"/>
    <property type="evidence" value="ECO:0007669"/>
    <property type="project" value="TreeGrafter"/>
</dbReference>
<dbReference type="GO" id="GO:0005524">
    <property type="term" value="F:ATP binding"/>
    <property type="evidence" value="ECO:0007669"/>
    <property type="project" value="InterPro"/>
</dbReference>
<dbReference type="SUPFAM" id="SSF56112">
    <property type="entry name" value="Protein kinase-like (PK-like)"/>
    <property type="match status" value="1"/>
</dbReference>